<keyword evidence="2" id="KW-0812">Transmembrane</keyword>
<keyword evidence="2" id="KW-0472">Membrane</keyword>
<sequence length="238" mass="26286">MARSKQSRHRKAAPLPKGVPTDAPLVNETHLTNDMVKEGCRLTTSAALRLVYFAFGIALGVFALVWRLAFGADTLAFVLVLLVGLMTVWQGSRLPMESARRMISQLDKAGEASRDRVFYATEEGLGVKVGDGPFKVFPWRAFNRAVATPTVCCLTMAGQSALVIVAMDGFVRGGNAEFVHFVGSHVVEPDRGALVRWCEKVCRTLDGWGSVQAAQRERDAAKKEARRQRKQARRGRRR</sequence>
<gene>
    <name evidence="3" type="ORF">ATOP_17110</name>
</gene>
<dbReference type="Proteomes" id="UP001055025">
    <property type="component" value="Unassembled WGS sequence"/>
</dbReference>
<evidence type="ECO:0000256" key="2">
    <source>
        <dbReference type="SAM" id="Phobius"/>
    </source>
</evidence>
<protein>
    <submittedName>
        <fullName evidence="3">Uncharacterized protein</fullName>
    </submittedName>
</protein>
<dbReference type="RefSeq" id="WP_265591010.1">
    <property type="nucleotide sequence ID" value="NZ_BQKC01000001.1"/>
</dbReference>
<feature type="transmembrane region" description="Helical" evidence="2">
    <location>
        <begin position="50"/>
        <end position="69"/>
    </location>
</feature>
<organism evidence="3 4">
    <name type="scientific">Granulimonas faecalis</name>
    <dbReference type="NCBI Taxonomy" id="2894155"/>
    <lineage>
        <taxon>Bacteria</taxon>
        <taxon>Bacillati</taxon>
        <taxon>Actinomycetota</taxon>
        <taxon>Coriobacteriia</taxon>
        <taxon>Coriobacteriales</taxon>
        <taxon>Kribbibacteriaceae</taxon>
        <taxon>Granulimonas</taxon>
    </lineage>
</organism>
<dbReference type="EMBL" id="BQKC01000001">
    <property type="protein sequence ID" value="GJM56056.1"/>
    <property type="molecule type" value="Genomic_DNA"/>
</dbReference>
<proteinExistence type="predicted"/>
<feature type="compositionally biased region" description="Basic residues" evidence="1">
    <location>
        <begin position="224"/>
        <end position="238"/>
    </location>
</feature>
<evidence type="ECO:0000313" key="3">
    <source>
        <dbReference type="EMBL" id="GJM56056.1"/>
    </source>
</evidence>
<feature type="region of interest" description="Disordered" evidence="1">
    <location>
        <begin position="214"/>
        <end position="238"/>
    </location>
</feature>
<feature type="transmembrane region" description="Helical" evidence="2">
    <location>
        <begin position="75"/>
        <end position="92"/>
    </location>
</feature>
<evidence type="ECO:0000313" key="4">
    <source>
        <dbReference type="Proteomes" id="UP001055025"/>
    </source>
</evidence>
<reference evidence="3" key="1">
    <citation type="journal article" date="2022" name="Int. J. Syst. Evol. Microbiol.">
        <title>Granulimonas faecalis gen. nov., sp. nov., and Leptogranulimonas caecicola gen. nov., sp. nov., novel lactate-producing Atopobiaceae bacteria isolated from mouse intestines, and an emended description of the family Atopobiaceae.</title>
        <authorList>
            <person name="Morinaga K."/>
            <person name="Kusada H."/>
            <person name="Sakamoto S."/>
            <person name="Murakami T."/>
            <person name="Toyoda A."/>
            <person name="Mori H."/>
            <person name="Meng X.Y."/>
            <person name="Takashino M."/>
            <person name="Murotomi K."/>
            <person name="Tamaki H."/>
        </authorList>
    </citation>
    <scope>NUCLEOTIDE SEQUENCE</scope>
    <source>
        <strain evidence="3">OPF53</strain>
    </source>
</reference>
<dbReference type="AlphaFoldDB" id="A0AAV5B6V1"/>
<evidence type="ECO:0000256" key="1">
    <source>
        <dbReference type="SAM" id="MobiDB-lite"/>
    </source>
</evidence>
<keyword evidence="2" id="KW-1133">Transmembrane helix</keyword>
<feature type="compositionally biased region" description="Basic residues" evidence="1">
    <location>
        <begin position="1"/>
        <end position="12"/>
    </location>
</feature>
<keyword evidence="4" id="KW-1185">Reference proteome</keyword>
<accession>A0AAV5B6V1</accession>
<comment type="caution">
    <text evidence="3">The sequence shown here is derived from an EMBL/GenBank/DDBJ whole genome shotgun (WGS) entry which is preliminary data.</text>
</comment>
<name>A0AAV5B6V1_9ACTN</name>
<feature type="region of interest" description="Disordered" evidence="1">
    <location>
        <begin position="1"/>
        <end position="24"/>
    </location>
</feature>